<evidence type="ECO:0000313" key="1">
    <source>
        <dbReference type="EMBL" id="PRQ32115.1"/>
    </source>
</evidence>
<evidence type="ECO:0000313" key="2">
    <source>
        <dbReference type="Proteomes" id="UP000238479"/>
    </source>
</evidence>
<dbReference type="Proteomes" id="UP000238479">
    <property type="component" value="Chromosome 5"/>
</dbReference>
<dbReference type="EMBL" id="PDCK01000043">
    <property type="protein sequence ID" value="PRQ32115.1"/>
    <property type="molecule type" value="Genomic_DNA"/>
</dbReference>
<dbReference type="AlphaFoldDB" id="A0A2P6QD65"/>
<dbReference type="Gramene" id="PRQ32115">
    <property type="protein sequence ID" value="PRQ32115"/>
    <property type="gene ID" value="RchiOBHm_Chr5g0042771"/>
</dbReference>
<proteinExistence type="predicted"/>
<keyword evidence="2" id="KW-1185">Reference proteome</keyword>
<sequence>MNSLSFVDSKHSGRCISLLKKTGTARMRSIPERHLWSLNGCRICFDFGRTLVSDLFFPLSVSLLFGVAAYV</sequence>
<protein>
    <submittedName>
        <fullName evidence="1">Uncharacterized protein</fullName>
    </submittedName>
</protein>
<comment type="caution">
    <text evidence="1">The sequence shown here is derived from an EMBL/GenBank/DDBJ whole genome shotgun (WGS) entry which is preliminary data.</text>
</comment>
<accession>A0A2P6QD65</accession>
<gene>
    <name evidence="1" type="ORF">RchiOBHm_Chr5g0042771</name>
</gene>
<organism evidence="1 2">
    <name type="scientific">Rosa chinensis</name>
    <name type="common">China rose</name>
    <dbReference type="NCBI Taxonomy" id="74649"/>
    <lineage>
        <taxon>Eukaryota</taxon>
        <taxon>Viridiplantae</taxon>
        <taxon>Streptophyta</taxon>
        <taxon>Embryophyta</taxon>
        <taxon>Tracheophyta</taxon>
        <taxon>Spermatophyta</taxon>
        <taxon>Magnoliopsida</taxon>
        <taxon>eudicotyledons</taxon>
        <taxon>Gunneridae</taxon>
        <taxon>Pentapetalae</taxon>
        <taxon>rosids</taxon>
        <taxon>fabids</taxon>
        <taxon>Rosales</taxon>
        <taxon>Rosaceae</taxon>
        <taxon>Rosoideae</taxon>
        <taxon>Rosoideae incertae sedis</taxon>
        <taxon>Rosa</taxon>
    </lineage>
</organism>
<name>A0A2P6QD65_ROSCH</name>
<reference evidence="1 2" key="1">
    <citation type="journal article" date="2018" name="Nat. Genet.">
        <title>The Rosa genome provides new insights in the design of modern roses.</title>
        <authorList>
            <person name="Bendahmane M."/>
        </authorList>
    </citation>
    <scope>NUCLEOTIDE SEQUENCE [LARGE SCALE GENOMIC DNA]</scope>
    <source>
        <strain evidence="2">cv. Old Blush</strain>
    </source>
</reference>